<dbReference type="EMBL" id="MU151054">
    <property type="protein sequence ID" value="KAF9454482.1"/>
    <property type="molecule type" value="Genomic_DNA"/>
</dbReference>
<protein>
    <submittedName>
        <fullName evidence="2">Uncharacterized protein</fullName>
    </submittedName>
</protein>
<feature type="compositionally biased region" description="Pro residues" evidence="1">
    <location>
        <begin position="654"/>
        <end position="663"/>
    </location>
</feature>
<feature type="region of interest" description="Disordered" evidence="1">
    <location>
        <begin position="135"/>
        <end position="171"/>
    </location>
</feature>
<feature type="region of interest" description="Disordered" evidence="1">
    <location>
        <begin position="1314"/>
        <end position="1338"/>
    </location>
</feature>
<feature type="region of interest" description="Disordered" evidence="1">
    <location>
        <begin position="199"/>
        <end position="351"/>
    </location>
</feature>
<organism evidence="2 3">
    <name type="scientific">Macrolepiota fuliginosa MF-IS2</name>
    <dbReference type="NCBI Taxonomy" id="1400762"/>
    <lineage>
        <taxon>Eukaryota</taxon>
        <taxon>Fungi</taxon>
        <taxon>Dikarya</taxon>
        <taxon>Basidiomycota</taxon>
        <taxon>Agaricomycotina</taxon>
        <taxon>Agaricomycetes</taxon>
        <taxon>Agaricomycetidae</taxon>
        <taxon>Agaricales</taxon>
        <taxon>Agaricineae</taxon>
        <taxon>Agaricaceae</taxon>
        <taxon>Macrolepiota</taxon>
    </lineage>
</organism>
<feature type="region of interest" description="Disordered" evidence="1">
    <location>
        <begin position="647"/>
        <end position="722"/>
    </location>
</feature>
<evidence type="ECO:0000313" key="3">
    <source>
        <dbReference type="Proteomes" id="UP000807342"/>
    </source>
</evidence>
<feature type="compositionally biased region" description="Basic residues" evidence="1">
    <location>
        <begin position="781"/>
        <end position="790"/>
    </location>
</feature>
<feature type="compositionally biased region" description="Basic residues" evidence="1">
    <location>
        <begin position="701"/>
        <end position="711"/>
    </location>
</feature>
<feature type="compositionally biased region" description="Polar residues" evidence="1">
    <location>
        <begin position="311"/>
        <end position="329"/>
    </location>
</feature>
<feature type="compositionally biased region" description="Polar residues" evidence="1">
    <location>
        <begin position="157"/>
        <end position="171"/>
    </location>
</feature>
<gene>
    <name evidence="2" type="ORF">P691DRAFT_808625</name>
</gene>
<feature type="compositionally biased region" description="Polar residues" evidence="1">
    <location>
        <begin position="135"/>
        <end position="149"/>
    </location>
</feature>
<feature type="region of interest" description="Disordered" evidence="1">
    <location>
        <begin position="744"/>
        <end position="834"/>
    </location>
</feature>
<sequence length="1384" mass="150832">MIAQNDNVSLLVGLEGSEKPIWSVVAYSDSSPKIPSLRQADTRPRLWTGTRKELASTFTELSGSKCVNNISWSSTDMPILILDDEFMSVNKPDSTGGEFHMDVSMIREFVCVTESASSQRDDVDLIPTRAVVTPNENIPNDISLSQLQIPSARPPSGSESQPQQIYEQKSTAPTSAYVLDISPPPAGSANTTEILASGAARAPTSKAKGAISEQVKPLEPPPLESHSASAPQPPRAQAKAARTTLSSLRFKKIKKTSPDTPANPDASLSPGRSPLPTPSPSHDSPQPGVGSASELSLLQVQADHASPPIRPTTSSLPVPYLSRSTMSNPPQAPPTGPLESSKRHTPDAPMSEPEMISYKQAKFEPVFNYYSDNHFLSQLPETFVEKHAMSLPTSLVHGPAKDFRVDAIQPGGFVRVKAPADRVVVLRKLGGCADTDSHQLPVGAECRCSRFRYDHDCSFCRVHVPANEKPPSPDTQLDDNTEKARPTEVGIRQLVGPATYPNDIPLGRVRIWGREPAVGFAFPSGVGKQTNIKYPDTGHSPLAAPRELPTVPVPDSCAGDTSGLNARPILLEPRRSAVAIGNTVNQTRDQRVVPTPAPYTTYSHNAPGVTLAPGPISNFHQPVYLTTPSEAHPPNPVTQKITQNSVLDKSPEPSLTPAPPPPESSVVSGKRTASASLKRKGKEKAPDLESSEDEPLALGIKHQRIAKRPKLHGSTVDEHRAPHGYMGINLQTVPIACSSKTKTEDLPVMPSTQTSLQVGVRVSNEEKKEVPQASISAAGKPVKRRGRPPKSVKAAANTSQPAEQPAPMQVDSGAPQPQHLPQPTSKPKSRAGLKPQAVLAPVSSVPVRRGANGVPMPIPAEIQALVDAYVNGVPIGVFAAKKYVQGLWGLKLTQEEEVGYAFMGFYRISRLLESLMGDSSDGEGGTDDGRGRRVVGAGVSRAKVRWRFRMKWEPGGEDWQVHERDDLSSPWWNPLLKAQGLSALPRSDLEDSDNESTMMYRLARRSNPNFARRRCFFNQAFYSVLPLHLLAPINAEIPDSALPRGWHCKDCGKLNFRYYLRHRRCSSSYCKDKPEVEGYAVDIDRMRDPQDSLPLSLPLSEMPSQSYVDFKVQTWSDRMKTLVYQFKVGSNGNRGPAAVQHIFTGNLKDLQRDPSQLLSEIQIHVPLRRPTGDASSNPYFTYFAGDGKGADGKFVPWEAAPGCLQRAKELVKSRGWKYGKKPVTELDIRSLEIRAWVTTGSRRSPDLLSATQRCMAIMCLGCEVIISINPKSAIISDSDQPRMSDLDELIPMEGFDPEDKLKMEAQSGEGVKMEVEEVGSAPRDTKDQTQSLSMPSTKAVPRGRKVEKVVLSVSLLHGDILLLEGDDFEYSIKRTGTSILLFGW</sequence>
<proteinExistence type="predicted"/>
<name>A0A9P5XQ45_9AGAR</name>
<dbReference type="Proteomes" id="UP000807342">
    <property type="component" value="Unassembled WGS sequence"/>
</dbReference>
<dbReference type="OrthoDB" id="2678679at2759"/>
<evidence type="ECO:0000313" key="2">
    <source>
        <dbReference type="EMBL" id="KAF9454482.1"/>
    </source>
</evidence>
<evidence type="ECO:0000256" key="1">
    <source>
        <dbReference type="SAM" id="MobiDB-lite"/>
    </source>
</evidence>
<keyword evidence="3" id="KW-1185">Reference proteome</keyword>
<feature type="compositionally biased region" description="Low complexity" evidence="1">
    <location>
        <begin position="227"/>
        <end position="242"/>
    </location>
</feature>
<reference evidence="2" key="1">
    <citation type="submission" date="2020-11" db="EMBL/GenBank/DDBJ databases">
        <authorList>
            <consortium name="DOE Joint Genome Institute"/>
            <person name="Ahrendt S."/>
            <person name="Riley R."/>
            <person name="Andreopoulos W."/>
            <person name="Labutti K."/>
            <person name="Pangilinan J."/>
            <person name="Ruiz-Duenas F.J."/>
            <person name="Barrasa J.M."/>
            <person name="Sanchez-Garcia M."/>
            <person name="Camarero S."/>
            <person name="Miyauchi S."/>
            <person name="Serrano A."/>
            <person name="Linde D."/>
            <person name="Babiker R."/>
            <person name="Drula E."/>
            <person name="Ayuso-Fernandez I."/>
            <person name="Pacheco R."/>
            <person name="Padilla G."/>
            <person name="Ferreira P."/>
            <person name="Barriuso J."/>
            <person name="Kellner H."/>
            <person name="Castanera R."/>
            <person name="Alfaro M."/>
            <person name="Ramirez L."/>
            <person name="Pisabarro A.G."/>
            <person name="Kuo A."/>
            <person name="Tritt A."/>
            <person name="Lipzen A."/>
            <person name="He G."/>
            <person name="Yan M."/>
            <person name="Ng V."/>
            <person name="Cullen D."/>
            <person name="Martin F."/>
            <person name="Rosso M.-N."/>
            <person name="Henrissat B."/>
            <person name="Hibbett D."/>
            <person name="Martinez A.T."/>
            <person name="Grigoriev I.V."/>
        </authorList>
    </citation>
    <scope>NUCLEOTIDE SEQUENCE</scope>
    <source>
        <strain evidence="2">MF-IS2</strain>
    </source>
</reference>
<accession>A0A9P5XQ45</accession>
<comment type="caution">
    <text evidence="2">The sequence shown here is derived from an EMBL/GenBank/DDBJ whole genome shotgun (WGS) entry which is preliminary data.</text>
</comment>